<dbReference type="Pfam" id="PF24633">
    <property type="entry name" value="DUF7630"/>
    <property type="match status" value="1"/>
</dbReference>
<keyword evidence="1" id="KW-0433">Leucine-rich repeat</keyword>
<dbReference type="SUPFAM" id="SSF57184">
    <property type="entry name" value="Growth factor receptor domain"/>
    <property type="match status" value="1"/>
</dbReference>
<keyword evidence="10" id="KW-1185">Reference proteome</keyword>
<keyword evidence="6" id="KW-1133">Transmembrane helix</keyword>
<dbReference type="SUPFAM" id="SSF49854">
    <property type="entry name" value="Spermadhesin, CUB domain"/>
    <property type="match status" value="1"/>
</dbReference>
<dbReference type="InterPro" id="IPR035914">
    <property type="entry name" value="Sperma_CUB_dom_sf"/>
</dbReference>
<feature type="signal peptide" evidence="7">
    <location>
        <begin position="1"/>
        <end position="22"/>
    </location>
</feature>
<feature type="transmembrane region" description="Helical" evidence="6">
    <location>
        <begin position="822"/>
        <end position="845"/>
    </location>
</feature>
<evidence type="ECO:0000256" key="1">
    <source>
        <dbReference type="ARBA" id="ARBA00022614"/>
    </source>
</evidence>
<dbReference type="SMART" id="SM01411">
    <property type="entry name" value="Ephrin_rec_like"/>
    <property type="match status" value="3"/>
</dbReference>
<evidence type="ECO:0000256" key="7">
    <source>
        <dbReference type="SAM" id="SignalP"/>
    </source>
</evidence>
<dbReference type="Gene3D" id="2.10.50.10">
    <property type="entry name" value="Tumor Necrosis Factor Receptor, subunit A, domain 2"/>
    <property type="match status" value="1"/>
</dbReference>
<dbReference type="PANTHER" id="PTHR24373">
    <property type="entry name" value="SLIT RELATED LEUCINE-RICH REPEAT NEURONAL PROTEIN"/>
    <property type="match status" value="1"/>
</dbReference>
<dbReference type="InterPro" id="IPR032675">
    <property type="entry name" value="LRR_dom_sf"/>
</dbReference>
<dbReference type="SMART" id="SM00042">
    <property type="entry name" value="CUB"/>
    <property type="match status" value="1"/>
</dbReference>
<accession>A0A9W9Z474</accession>
<dbReference type="InterPro" id="IPR000859">
    <property type="entry name" value="CUB_dom"/>
</dbReference>
<protein>
    <recommendedName>
        <fullName evidence="8">CUB domain-containing protein</fullName>
    </recommendedName>
</protein>
<keyword evidence="3" id="KW-0677">Repeat</keyword>
<feature type="chain" id="PRO_5040866225" description="CUB domain-containing protein" evidence="7">
    <location>
        <begin position="23"/>
        <end position="1111"/>
    </location>
</feature>
<dbReference type="PROSITE" id="PS01180">
    <property type="entry name" value="CUB"/>
    <property type="match status" value="1"/>
</dbReference>
<dbReference type="Gene3D" id="2.60.120.290">
    <property type="entry name" value="Spermadhesin, CUB domain"/>
    <property type="match status" value="1"/>
</dbReference>
<keyword evidence="4" id="KW-1015">Disulfide bond</keyword>
<comment type="caution">
    <text evidence="9">The sequence shown here is derived from an EMBL/GenBank/DDBJ whole genome shotgun (WGS) entry which is preliminary data.</text>
</comment>
<keyword evidence="6" id="KW-0472">Membrane</keyword>
<organism evidence="9 10">
    <name type="scientific">Desmophyllum pertusum</name>
    <dbReference type="NCBI Taxonomy" id="174260"/>
    <lineage>
        <taxon>Eukaryota</taxon>
        <taxon>Metazoa</taxon>
        <taxon>Cnidaria</taxon>
        <taxon>Anthozoa</taxon>
        <taxon>Hexacorallia</taxon>
        <taxon>Scleractinia</taxon>
        <taxon>Caryophylliina</taxon>
        <taxon>Caryophylliidae</taxon>
        <taxon>Desmophyllum</taxon>
    </lineage>
</organism>
<gene>
    <name evidence="9" type="ORF">OS493_004959</name>
</gene>
<dbReference type="OrthoDB" id="5982776at2759"/>
<name>A0A9W9Z474_9CNID</name>
<dbReference type="Gene3D" id="3.80.10.10">
    <property type="entry name" value="Ribonuclease Inhibitor"/>
    <property type="match status" value="2"/>
</dbReference>
<dbReference type="InterPro" id="IPR003591">
    <property type="entry name" value="Leu-rich_rpt_typical-subtyp"/>
</dbReference>
<dbReference type="SMART" id="SM00369">
    <property type="entry name" value="LRR_TYP"/>
    <property type="match status" value="8"/>
</dbReference>
<comment type="caution">
    <text evidence="5">Lacks conserved residue(s) required for the propagation of feature annotation.</text>
</comment>
<keyword evidence="2 7" id="KW-0732">Signal</keyword>
<evidence type="ECO:0000256" key="6">
    <source>
        <dbReference type="SAM" id="Phobius"/>
    </source>
</evidence>
<dbReference type="Pfam" id="PF13855">
    <property type="entry name" value="LRR_8"/>
    <property type="match status" value="2"/>
</dbReference>
<feature type="transmembrane region" description="Helical" evidence="6">
    <location>
        <begin position="881"/>
        <end position="902"/>
    </location>
</feature>
<evidence type="ECO:0000313" key="9">
    <source>
        <dbReference type="EMBL" id="KAJ7374620.1"/>
    </source>
</evidence>
<dbReference type="AlphaFoldDB" id="A0A9W9Z474"/>
<proteinExistence type="predicted"/>
<dbReference type="InterPro" id="IPR056047">
    <property type="entry name" value="CRMPA-like_DUF7630"/>
</dbReference>
<feature type="transmembrane region" description="Helical" evidence="6">
    <location>
        <begin position="775"/>
        <end position="795"/>
    </location>
</feature>
<evidence type="ECO:0000256" key="4">
    <source>
        <dbReference type="ARBA" id="ARBA00023157"/>
    </source>
</evidence>
<feature type="transmembrane region" description="Helical" evidence="6">
    <location>
        <begin position="671"/>
        <end position="695"/>
    </location>
</feature>
<dbReference type="PROSITE" id="PS51450">
    <property type="entry name" value="LRR"/>
    <property type="match status" value="2"/>
</dbReference>
<sequence length="1111" mass="124480">MSNSNVLFCMLLLQATSELCFGTRIPVSYQIDGDNGTITSPNFPRSYPMSISRLWNITVPSGKQVKLNFTYFHLQSSSICGRDFVQIQDGRLSSSDVIVRMCGQRRPGKTVFSSGRHLQIYFETDGYDLKETGFQVSYEAVRLKGHAEECRCVRVENGGELYLRVNCSSLKLSSLPAADIPNITTLLDMTNNELQRVESANFTGLSVLEFLTLANNKIESVANESFANLVYLQGLDMSKNSIRHIHRETFIGPRYLSYLNLAENLIKTIDDKTFRGHRVLADLDLGHNNISEVPSRAFINLPWLGYLDLSNNKIEIIQPAAFTSIFSVLILLLGNNQISSLANGTFTSMFYLNYLDLSRNRISVIQRHYFHNLNELSFLNLAYNPLREIEERAFLTTPNLKYLNLMFNSMDVLLTHLLSGPRDLVVELAPAKEVVDYQISIPLSLADTITSSGYKCIDYGNDSNSCRPCPLGTYGGKQEDWAEDCTACPAGGFYQDELAYTGRVSHGMGCKLCPLGHFVPPHAAPGKSIAECILCPQGTEYDRFAGFKGCECLPNFYRLDRFGPCVRCPLRGLACKNESVTLQPGFFWKWRSNESLMKYQEFSTDLLITDNSYKQPRFQGTIPQVYECPASEACLGGTESRCSHGYYGPLCAVCSKGHYQLLNRCRECPKMLWFILQVSGIVIIIAVLAASIFLGKRRKCASGRTVTDMILARLKIIISFYQVTSGTLNTFSYVEWPSALLTVVHYANMVQLNLLEVIPLQCFVDNVTVNAYTKLLLVVASNTVILVLAILIYQLRKLVLAKNKTVASAEMAESLSSDKTQIYRIVCLLVFVTYPWTCAVIFNLLSPTCQRICSNTNSCQYFLRTDFTVQCFTDKYNSYAIAVYLLLFLVVAVPAIVLFLLWKYHHNKIYEQAEAQNYKGREISIGLSFLYENYARECWFWEIIELIRKVWVTSTLFLMGANTRSYLGAAAITSGTYSILVAYYKPIRDTFEHWLQLVSLVASFVTLNVGMLLKIPTEEASSSSFGERDSTFVSVILVAVNVTVIALMAVHYISTFIAAIKRLRSQPQCGAECCVTFMIMMVGAGEDATVIDTGGIQTSVVSHTAVSHNTT</sequence>
<dbReference type="FunFam" id="2.60.120.290:FF:000005">
    <property type="entry name" value="Procollagen C-endopeptidase enhancer 1"/>
    <property type="match status" value="1"/>
</dbReference>
<dbReference type="InterPro" id="IPR050328">
    <property type="entry name" value="Dev_Immune_Receptor"/>
</dbReference>
<dbReference type="InterPro" id="IPR009030">
    <property type="entry name" value="Growth_fac_rcpt_cys_sf"/>
</dbReference>
<evidence type="ECO:0000313" key="10">
    <source>
        <dbReference type="Proteomes" id="UP001163046"/>
    </source>
</evidence>
<dbReference type="InterPro" id="IPR001611">
    <property type="entry name" value="Leu-rich_rpt"/>
</dbReference>
<dbReference type="CDD" id="cd00041">
    <property type="entry name" value="CUB"/>
    <property type="match status" value="1"/>
</dbReference>
<feature type="transmembrane region" description="Helical" evidence="6">
    <location>
        <begin position="994"/>
        <end position="1013"/>
    </location>
</feature>
<reference evidence="9" key="1">
    <citation type="submission" date="2023-01" db="EMBL/GenBank/DDBJ databases">
        <title>Genome assembly of the deep-sea coral Lophelia pertusa.</title>
        <authorList>
            <person name="Herrera S."/>
            <person name="Cordes E."/>
        </authorList>
    </citation>
    <scope>NUCLEOTIDE SEQUENCE</scope>
    <source>
        <strain evidence="9">USNM1676648</strain>
        <tissue evidence="9">Polyp</tissue>
    </source>
</reference>
<evidence type="ECO:0000256" key="3">
    <source>
        <dbReference type="ARBA" id="ARBA00022737"/>
    </source>
</evidence>
<dbReference type="EMBL" id="MU826827">
    <property type="protein sequence ID" value="KAJ7374620.1"/>
    <property type="molecule type" value="Genomic_DNA"/>
</dbReference>
<evidence type="ECO:0000259" key="8">
    <source>
        <dbReference type="PROSITE" id="PS01180"/>
    </source>
</evidence>
<evidence type="ECO:0000256" key="2">
    <source>
        <dbReference type="ARBA" id="ARBA00022729"/>
    </source>
</evidence>
<evidence type="ECO:0000256" key="5">
    <source>
        <dbReference type="PROSITE-ProRule" id="PRU00059"/>
    </source>
</evidence>
<dbReference type="Pfam" id="PF00431">
    <property type="entry name" value="CUB"/>
    <property type="match status" value="1"/>
</dbReference>
<feature type="transmembrane region" description="Helical" evidence="6">
    <location>
        <begin position="1033"/>
        <end position="1060"/>
    </location>
</feature>
<keyword evidence="6" id="KW-0812">Transmembrane</keyword>
<feature type="domain" description="CUB" evidence="8">
    <location>
        <begin position="20"/>
        <end position="141"/>
    </location>
</feature>
<dbReference type="SUPFAM" id="SSF52058">
    <property type="entry name" value="L domain-like"/>
    <property type="match status" value="1"/>
</dbReference>
<dbReference type="PANTHER" id="PTHR24373:SF275">
    <property type="entry name" value="TIR DOMAIN-CONTAINING PROTEIN"/>
    <property type="match status" value="1"/>
</dbReference>
<dbReference type="Proteomes" id="UP001163046">
    <property type="component" value="Unassembled WGS sequence"/>
</dbReference>